<organism evidence="4 5">
    <name type="scientific">Leifsonia tongyongensis</name>
    <dbReference type="NCBI Taxonomy" id="1268043"/>
    <lineage>
        <taxon>Bacteria</taxon>
        <taxon>Bacillati</taxon>
        <taxon>Actinomycetota</taxon>
        <taxon>Actinomycetes</taxon>
        <taxon>Micrococcales</taxon>
        <taxon>Microbacteriaceae</taxon>
        <taxon>Leifsonia</taxon>
    </lineage>
</organism>
<sequence length="142" mass="15693">MSMSFDPFSQLDRIAQSVFDTSRQPRIMPVDLFREGDQYVLNADLPGVDPGSVDVDVDGHLLTIRAIRSAANQENVRWLAQERPFGAYLRQFSIGDDVNAQGISASYDNGVLSVVIPIAERAKPRKIAVESASENRRRSVSA</sequence>
<dbReference type="Pfam" id="PF00011">
    <property type="entry name" value="HSP20"/>
    <property type="match status" value="1"/>
</dbReference>
<evidence type="ECO:0000256" key="1">
    <source>
        <dbReference type="PROSITE-ProRule" id="PRU00285"/>
    </source>
</evidence>
<dbReference type="PANTHER" id="PTHR11527">
    <property type="entry name" value="HEAT-SHOCK PROTEIN 20 FAMILY MEMBER"/>
    <property type="match status" value="1"/>
</dbReference>
<comment type="caution">
    <text evidence="4">The sequence shown here is derived from an EMBL/GenBank/DDBJ whole genome shotgun (WGS) entry which is preliminary data.</text>
</comment>
<keyword evidence="5" id="KW-1185">Reference proteome</keyword>
<dbReference type="SUPFAM" id="SSF49764">
    <property type="entry name" value="HSP20-like chaperones"/>
    <property type="match status" value="1"/>
</dbReference>
<accession>A0A6L9XWN6</accession>
<dbReference type="Proteomes" id="UP000474967">
    <property type="component" value="Unassembled WGS sequence"/>
</dbReference>
<evidence type="ECO:0000259" key="3">
    <source>
        <dbReference type="PROSITE" id="PS01031"/>
    </source>
</evidence>
<dbReference type="InterPro" id="IPR002068">
    <property type="entry name" value="A-crystallin/Hsp20_dom"/>
</dbReference>
<evidence type="ECO:0000256" key="2">
    <source>
        <dbReference type="RuleBase" id="RU003616"/>
    </source>
</evidence>
<reference evidence="4 5" key="1">
    <citation type="journal article" date="2014" name="J. Microbiol.">
        <title>Diaminobutyricibacter tongyongensis gen. nov., sp. nov. and Homoserinibacter gongjuensis gen. nov., sp. nov. belong to the family Microbacteriaceae.</title>
        <authorList>
            <person name="Kim S.J."/>
            <person name="Ahn J.H."/>
            <person name="Weon H.Y."/>
            <person name="Hamada M."/>
            <person name="Suzuki K."/>
            <person name="Kwon S.W."/>
        </authorList>
    </citation>
    <scope>NUCLEOTIDE SEQUENCE [LARGE SCALE GENOMIC DNA]</scope>
    <source>
        <strain evidence="4 5">NBRC 108724</strain>
    </source>
</reference>
<dbReference type="Gene3D" id="2.60.40.790">
    <property type="match status" value="1"/>
</dbReference>
<evidence type="ECO:0000313" key="4">
    <source>
        <dbReference type="EMBL" id="NEN05696.1"/>
    </source>
</evidence>
<gene>
    <name evidence="4" type="ORF">G3T36_07405</name>
</gene>
<name>A0A6L9XWN6_9MICO</name>
<feature type="domain" description="SHSP" evidence="3">
    <location>
        <begin position="21"/>
        <end position="132"/>
    </location>
</feature>
<dbReference type="EMBL" id="JAAGWY010000001">
    <property type="protein sequence ID" value="NEN05696.1"/>
    <property type="molecule type" value="Genomic_DNA"/>
</dbReference>
<dbReference type="InterPro" id="IPR031107">
    <property type="entry name" value="Small_HSP"/>
</dbReference>
<dbReference type="RefSeq" id="WP_163288874.1">
    <property type="nucleotide sequence ID" value="NZ_JAAGWY010000001.1"/>
</dbReference>
<dbReference type="PROSITE" id="PS01031">
    <property type="entry name" value="SHSP"/>
    <property type="match status" value="1"/>
</dbReference>
<dbReference type="AlphaFoldDB" id="A0A6L9XWN6"/>
<dbReference type="CDD" id="cd06464">
    <property type="entry name" value="ACD_sHsps-like"/>
    <property type="match status" value="1"/>
</dbReference>
<comment type="similarity">
    <text evidence="1 2">Belongs to the small heat shock protein (HSP20) family.</text>
</comment>
<proteinExistence type="inferred from homology"/>
<dbReference type="InterPro" id="IPR008978">
    <property type="entry name" value="HSP20-like_chaperone"/>
</dbReference>
<protein>
    <submittedName>
        <fullName evidence="4">Hsp20/alpha crystallin family protein</fullName>
    </submittedName>
</protein>
<evidence type="ECO:0000313" key="5">
    <source>
        <dbReference type="Proteomes" id="UP000474967"/>
    </source>
</evidence>